<comment type="caution">
    <text evidence="2">The sequence shown here is derived from an EMBL/GenBank/DDBJ whole genome shotgun (WGS) entry which is preliminary data.</text>
</comment>
<dbReference type="Pfam" id="PF13087">
    <property type="entry name" value="AAA_12"/>
    <property type="match status" value="1"/>
</dbReference>
<gene>
    <name evidence="2" type="ORF">CYNAS_LOCUS10893</name>
</gene>
<protein>
    <recommendedName>
        <fullName evidence="1">DNA2/NAM7 helicase-like C-terminal domain-containing protein</fullName>
    </recommendedName>
</protein>
<dbReference type="AlphaFoldDB" id="A0AA36M5V0"/>
<sequence>MNFLASDSMGPPKSRSRAHYVADDALVIGREAKMLRDATASAITDPWKDVKESGFLVDYRRMNVAISRCRHGQIILGHVRMLQKITGTGLSVGRSRQEPSSADLT</sequence>
<accession>A0AA36M5V0</accession>
<evidence type="ECO:0000259" key="1">
    <source>
        <dbReference type="Pfam" id="PF13087"/>
    </source>
</evidence>
<dbReference type="Proteomes" id="UP001176961">
    <property type="component" value="Unassembled WGS sequence"/>
</dbReference>
<dbReference type="InterPro" id="IPR041679">
    <property type="entry name" value="DNA2/NAM7-like_C"/>
</dbReference>
<feature type="domain" description="DNA2/NAM7 helicase-like C-terminal" evidence="1">
    <location>
        <begin position="50"/>
        <end position="79"/>
    </location>
</feature>
<dbReference type="EMBL" id="CATQJL010000223">
    <property type="protein sequence ID" value="CAJ0598910.1"/>
    <property type="molecule type" value="Genomic_DNA"/>
</dbReference>
<proteinExistence type="predicted"/>
<keyword evidence="3" id="KW-1185">Reference proteome</keyword>
<reference evidence="2" key="1">
    <citation type="submission" date="2023-07" db="EMBL/GenBank/DDBJ databases">
        <authorList>
            <consortium name="CYATHOMIX"/>
        </authorList>
    </citation>
    <scope>NUCLEOTIDE SEQUENCE</scope>
    <source>
        <strain evidence="2">N/A</strain>
    </source>
</reference>
<evidence type="ECO:0000313" key="2">
    <source>
        <dbReference type="EMBL" id="CAJ0598910.1"/>
    </source>
</evidence>
<dbReference type="Gene3D" id="3.40.50.300">
    <property type="entry name" value="P-loop containing nucleotide triphosphate hydrolases"/>
    <property type="match status" value="1"/>
</dbReference>
<name>A0AA36M5V0_CYLNA</name>
<dbReference type="InterPro" id="IPR027417">
    <property type="entry name" value="P-loop_NTPase"/>
</dbReference>
<evidence type="ECO:0000313" key="3">
    <source>
        <dbReference type="Proteomes" id="UP001176961"/>
    </source>
</evidence>
<organism evidence="2 3">
    <name type="scientific">Cylicocyclus nassatus</name>
    <name type="common">Nematode worm</name>
    <dbReference type="NCBI Taxonomy" id="53992"/>
    <lineage>
        <taxon>Eukaryota</taxon>
        <taxon>Metazoa</taxon>
        <taxon>Ecdysozoa</taxon>
        <taxon>Nematoda</taxon>
        <taxon>Chromadorea</taxon>
        <taxon>Rhabditida</taxon>
        <taxon>Rhabditina</taxon>
        <taxon>Rhabditomorpha</taxon>
        <taxon>Strongyloidea</taxon>
        <taxon>Strongylidae</taxon>
        <taxon>Cylicocyclus</taxon>
    </lineage>
</organism>